<keyword evidence="8" id="KW-1185">Reference proteome</keyword>
<dbReference type="PROSITE" id="PS00218">
    <property type="entry name" value="AMINO_ACID_PERMEASE_1"/>
    <property type="match status" value="1"/>
</dbReference>
<keyword evidence="5 6" id="KW-0472">Membrane</keyword>
<feature type="transmembrane region" description="Helical" evidence="6">
    <location>
        <begin position="71"/>
        <end position="89"/>
    </location>
</feature>
<feature type="transmembrane region" description="Helical" evidence="6">
    <location>
        <begin position="38"/>
        <end position="59"/>
    </location>
</feature>
<dbReference type="PIRSF" id="PIRSF006060">
    <property type="entry name" value="AA_transporter"/>
    <property type="match status" value="1"/>
</dbReference>
<protein>
    <submittedName>
        <fullName evidence="7">Amino acid transporter protein</fullName>
    </submittedName>
</protein>
<feature type="transmembrane region" description="Helical" evidence="6">
    <location>
        <begin position="236"/>
        <end position="257"/>
    </location>
</feature>
<dbReference type="InterPro" id="IPR002293">
    <property type="entry name" value="AA/rel_permease1"/>
</dbReference>
<feature type="transmembrane region" description="Helical" evidence="6">
    <location>
        <begin position="101"/>
        <end position="121"/>
    </location>
</feature>
<evidence type="ECO:0000256" key="2">
    <source>
        <dbReference type="ARBA" id="ARBA00022448"/>
    </source>
</evidence>
<reference evidence="7 8" key="1">
    <citation type="journal article" date="2014" name="Nat. Commun.">
        <title>Klebsormidium flaccidum genome reveals primary factors for plant terrestrial adaptation.</title>
        <authorList>
            <person name="Hori K."/>
            <person name="Maruyama F."/>
            <person name="Fujisawa T."/>
            <person name="Togashi T."/>
            <person name="Yamamoto N."/>
            <person name="Seo M."/>
            <person name="Sato S."/>
            <person name="Yamada T."/>
            <person name="Mori H."/>
            <person name="Tajima N."/>
            <person name="Moriyama T."/>
            <person name="Ikeuchi M."/>
            <person name="Watanabe M."/>
            <person name="Wada H."/>
            <person name="Kobayashi K."/>
            <person name="Saito M."/>
            <person name="Masuda T."/>
            <person name="Sasaki-Sekimoto Y."/>
            <person name="Mashiguchi K."/>
            <person name="Awai K."/>
            <person name="Shimojima M."/>
            <person name="Masuda S."/>
            <person name="Iwai M."/>
            <person name="Nobusawa T."/>
            <person name="Narise T."/>
            <person name="Kondo S."/>
            <person name="Saito H."/>
            <person name="Sato R."/>
            <person name="Murakawa M."/>
            <person name="Ihara Y."/>
            <person name="Oshima-Yamada Y."/>
            <person name="Ohtaka K."/>
            <person name="Satoh M."/>
            <person name="Sonobe K."/>
            <person name="Ishii M."/>
            <person name="Ohtani R."/>
            <person name="Kanamori-Sato M."/>
            <person name="Honoki R."/>
            <person name="Miyazaki D."/>
            <person name="Mochizuki H."/>
            <person name="Umetsu J."/>
            <person name="Higashi K."/>
            <person name="Shibata D."/>
            <person name="Kamiya Y."/>
            <person name="Sato N."/>
            <person name="Nakamura Y."/>
            <person name="Tabata S."/>
            <person name="Ida S."/>
            <person name="Kurokawa K."/>
            <person name="Ohta H."/>
        </authorList>
    </citation>
    <scope>NUCLEOTIDE SEQUENCE [LARGE SCALE GENOMIC DNA]</scope>
    <source>
        <strain evidence="7 8">NIES-2285</strain>
    </source>
</reference>
<feature type="transmembrane region" description="Helical" evidence="6">
    <location>
        <begin position="127"/>
        <end position="154"/>
    </location>
</feature>
<dbReference type="AlphaFoldDB" id="A0A1Y1HPY4"/>
<feature type="transmembrane region" description="Helical" evidence="6">
    <location>
        <begin position="336"/>
        <end position="366"/>
    </location>
</feature>
<dbReference type="PANTHER" id="PTHR45649:SF30">
    <property type="entry name" value="AMINO-ACID PERMEASE BAT1"/>
    <property type="match status" value="1"/>
</dbReference>
<dbReference type="GO" id="GO:0015185">
    <property type="term" value="F:gamma-aminobutyric acid transmembrane transporter activity"/>
    <property type="evidence" value="ECO:0000318"/>
    <property type="project" value="GO_Central"/>
</dbReference>
<dbReference type="Gene3D" id="1.20.1740.10">
    <property type="entry name" value="Amino acid/polyamine transporter I"/>
    <property type="match status" value="1"/>
</dbReference>
<keyword evidence="2" id="KW-0813">Transport</keyword>
<gene>
    <name evidence="7" type="ORF">KFL_000270180</name>
</gene>
<organism evidence="7 8">
    <name type="scientific">Klebsormidium nitens</name>
    <name type="common">Green alga</name>
    <name type="synonym">Ulothrix nitens</name>
    <dbReference type="NCBI Taxonomy" id="105231"/>
    <lineage>
        <taxon>Eukaryota</taxon>
        <taxon>Viridiplantae</taxon>
        <taxon>Streptophyta</taxon>
        <taxon>Klebsormidiophyceae</taxon>
        <taxon>Klebsormidiales</taxon>
        <taxon>Klebsormidiaceae</taxon>
        <taxon>Klebsormidium</taxon>
    </lineage>
</organism>
<evidence type="ECO:0000256" key="3">
    <source>
        <dbReference type="ARBA" id="ARBA00022692"/>
    </source>
</evidence>
<comment type="subcellular location">
    <subcellularLocation>
        <location evidence="1">Membrane</location>
        <topology evidence="1">Multi-pass membrane protein</topology>
    </subcellularLocation>
</comment>
<dbReference type="EMBL" id="DF236976">
    <property type="protein sequence ID" value="GAQ79259.1"/>
    <property type="molecule type" value="Genomic_DNA"/>
</dbReference>
<dbReference type="InterPro" id="IPR004840">
    <property type="entry name" value="Amino_acid_permease_CS"/>
</dbReference>
<dbReference type="OMA" id="AFGVKLM"/>
<feature type="transmembrane region" description="Helical" evidence="6">
    <location>
        <begin position="455"/>
        <end position="477"/>
    </location>
</feature>
<feature type="transmembrane region" description="Helical" evidence="6">
    <location>
        <begin position="411"/>
        <end position="434"/>
    </location>
</feature>
<keyword evidence="4 6" id="KW-1133">Transmembrane helix</keyword>
<dbReference type="PANTHER" id="PTHR45649">
    <property type="entry name" value="AMINO-ACID PERMEASE BAT1"/>
    <property type="match status" value="1"/>
</dbReference>
<dbReference type="GO" id="GO:0016020">
    <property type="term" value="C:membrane"/>
    <property type="evidence" value="ECO:0007669"/>
    <property type="project" value="UniProtKB-SubCell"/>
</dbReference>
<dbReference type="OrthoDB" id="3257095at2759"/>
<dbReference type="GO" id="GO:0015812">
    <property type="term" value="P:gamma-aminobutyric acid transport"/>
    <property type="evidence" value="ECO:0000318"/>
    <property type="project" value="GO_Central"/>
</dbReference>
<name>A0A1Y1HPY4_KLENI</name>
<evidence type="ECO:0000256" key="4">
    <source>
        <dbReference type="ARBA" id="ARBA00022989"/>
    </source>
</evidence>
<accession>A0A1Y1HPY4</accession>
<sequence length="558" mass="60278">MTVSEKGAQPKRQVTDTGELRLRQLGYKQELSRTLNTMVNFAVSYTIIGVLMGITGLYSLGFEYGGPVSVVWGWVVVSFFTLFIAASMAEICSSYPTAGGLYFWSYSLAGPKYGPLCSWLTGWFNYLGFVCGMAAIDHIGATIISTMVVLNTGTGLDGGYVASKEVTLAFLAGILVLQAIINSFHVNVLAFVEKAALYIEVGGLIIIVVTLFSVADRRQSAKYVFTHYEPAVDTGVHNSFYVFLLGMLMSSFTLLAYDAATHLTEETVGADWTSPVSIVSAVATAAVAGFIYILTLTFCIQDPATLLDPGNATAGLSAAAQIFYDVFDSAGKSPKGVIALLTIPLMASYFSGMSQLAATSRVLFAITRDKAIPFSGFLHWTHPKSKTPIVAVWVSAALAFCFALFSLKSYIAFTAVTSLSTIGSMTAYGIPIFLKQLFPHNFHPGPFNLGRFSPIVGWVAIIYIVFMVVVFCLPTYYPIDSNTLNYAPVTGGAVILVALFLWVIVARKRYLGPVRTLRAEDSKTDETYSGGNLYPEPVYKNEYSVHGKSAPVKPAEAA</sequence>
<dbReference type="Proteomes" id="UP000054558">
    <property type="component" value="Unassembled WGS sequence"/>
</dbReference>
<evidence type="ECO:0000313" key="8">
    <source>
        <dbReference type="Proteomes" id="UP000054558"/>
    </source>
</evidence>
<keyword evidence="3 6" id="KW-0812">Transmembrane</keyword>
<feature type="transmembrane region" description="Helical" evidence="6">
    <location>
        <begin position="387"/>
        <end position="405"/>
    </location>
</feature>
<proteinExistence type="predicted"/>
<feature type="transmembrane region" description="Helical" evidence="6">
    <location>
        <begin position="277"/>
        <end position="299"/>
    </location>
</feature>
<feature type="transmembrane region" description="Helical" evidence="6">
    <location>
        <begin position="166"/>
        <end position="184"/>
    </location>
</feature>
<dbReference type="Pfam" id="PF13520">
    <property type="entry name" value="AA_permease_2"/>
    <property type="match status" value="1"/>
</dbReference>
<evidence type="ECO:0000256" key="5">
    <source>
        <dbReference type="ARBA" id="ARBA00023136"/>
    </source>
</evidence>
<evidence type="ECO:0000256" key="1">
    <source>
        <dbReference type="ARBA" id="ARBA00004141"/>
    </source>
</evidence>
<feature type="transmembrane region" description="Helical" evidence="6">
    <location>
        <begin position="483"/>
        <end position="505"/>
    </location>
</feature>
<evidence type="ECO:0000256" key="6">
    <source>
        <dbReference type="SAM" id="Phobius"/>
    </source>
</evidence>
<feature type="transmembrane region" description="Helical" evidence="6">
    <location>
        <begin position="196"/>
        <end position="215"/>
    </location>
</feature>
<evidence type="ECO:0000313" key="7">
    <source>
        <dbReference type="EMBL" id="GAQ79259.1"/>
    </source>
</evidence>
<dbReference type="STRING" id="105231.A0A1Y1HPY4"/>